<evidence type="ECO:0000256" key="1">
    <source>
        <dbReference type="ARBA" id="ARBA00004651"/>
    </source>
</evidence>
<keyword evidence="4 8" id="KW-0812">Transmembrane</keyword>
<feature type="transmembrane region" description="Helical" evidence="8">
    <location>
        <begin position="359"/>
        <end position="380"/>
    </location>
</feature>
<evidence type="ECO:0000313" key="10">
    <source>
        <dbReference type="Proteomes" id="UP000217103"/>
    </source>
</evidence>
<dbReference type="Pfam" id="PF02386">
    <property type="entry name" value="TrkH"/>
    <property type="match status" value="1"/>
</dbReference>
<protein>
    <submittedName>
        <fullName evidence="9">Potassium uptake protein, TrkH family</fullName>
    </submittedName>
</protein>
<keyword evidence="2" id="KW-0813">Transport</keyword>
<sequence length="454" mass="48216">MATGGRAPGAAIMERFDRPGQLFVAVFGMTIVVGTILLMVPGATTSGEPAGLVTALFTATSAVTVTGLTVTDTSAYWSTYGEVVIIALAQVGGLGIMTTATVFTILVSGRIGLRARLAAQVESAMLHTSDLRRVVRDVVLFSLAWEAVTAVVLTVRLVTGYGEPLPKAVYLGVYHSISAFNNAGFVLWPDGLTRFVEDPWISVPVAFSVIAGGLGFPVVFELLRSWRRPSRWSLMARITVGVSVVLLVSGTFVFLVTEWYNPKTLGPLDGSGKLLAAFFTAVMPRSGGLNTIDVTGMYPSSWLVTDALMFIGGGSASVAGGIKVTTFGLLIFILWAEMRGETHVNIGHRRVSESVQRQAVVLTILSSVLVALSTYLLLVLNPHTLDEVLFEVVSAFSTTGLSVGVSAESSAAGQMLLALLMFVGRVGPVTLGSALALRERTRRYELPEERVIVG</sequence>
<feature type="transmembrane region" description="Helical" evidence="8">
    <location>
        <begin position="234"/>
        <end position="256"/>
    </location>
</feature>
<keyword evidence="7 8" id="KW-0472">Membrane</keyword>
<accession>A0A1H0ZVR8</accession>
<feature type="transmembrane region" description="Helical" evidence="8">
    <location>
        <begin position="200"/>
        <end position="222"/>
    </location>
</feature>
<evidence type="ECO:0000313" key="9">
    <source>
        <dbReference type="EMBL" id="SDQ31518.1"/>
    </source>
</evidence>
<evidence type="ECO:0000256" key="4">
    <source>
        <dbReference type="ARBA" id="ARBA00022692"/>
    </source>
</evidence>
<comment type="subcellular location">
    <subcellularLocation>
        <location evidence="1">Cell membrane</location>
        <topology evidence="1">Multi-pass membrane protein</topology>
    </subcellularLocation>
</comment>
<keyword evidence="10" id="KW-1185">Reference proteome</keyword>
<dbReference type="GO" id="GO:0008324">
    <property type="term" value="F:monoatomic cation transmembrane transporter activity"/>
    <property type="evidence" value="ECO:0007669"/>
    <property type="project" value="InterPro"/>
</dbReference>
<feature type="transmembrane region" description="Helical" evidence="8">
    <location>
        <begin position="22"/>
        <end position="44"/>
    </location>
</feature>
<feature type="transmembrane region" description="Helical" evidence="8">
    <location>
        <begin position="83"/>
        <end position="107"/>
    </location>
</feature>
<evidence type="ECO:0000256" key="3">
    <source>
        <dbReference type="ARBA" id="ARBA00022475"/>
    </source>
</evidence>
<evidence type="ECO:0000256" key="6">
    <source>
        <dbReference type="ARBA" id="ARBA00023065"/>
    </source>
</evidence>
<dbReference type="GO" id="GO:0030001">
    <property type="term" value="P:metal ion transport"/>
    <property type="evidence" value="ECO:0007669"/>
    <property type="project" value="UniProtKB-ARBA"/>
</dbReference>
<evidence type="ECO:0000256" key="2">
    <source>
        <dbReference type="ARBA" id="ARBA00022448"/>
    </source>
</evidence>
<evidence type="ECO:0000256" key="5">
    <source>
        <dbReference type="ARBA" id="ARBA00022989"/>
    </source>
</evidence>
<dbReference type="InterPro" id="IPR003445">
    <property type="entry name" value="Cat_transpt"/>
</dbReference>
<proteinExistence type="predicted"/>
<reference evidence="9 10" key="1">
    <citation type="submission" date="2016-10" db="EMBL/GenBank/DDBJ databases">
        <authorList>
            <person name="de Groot N.N."/>
        </authorList>
    </citation>
    <scope>NUCLEOTIDE SEQUENCE [LARGE SCALE GENOMIC DNA]</scope>
    <source>
        <strain evidence="9 10">DSM 43794</strain>
    </source>
</reference>
<dbReference type="PANTHER" id="PTHR32024:SF1">
    <property type="entry name" value="KTR SYSTEM POTASSIUM UPTAKE PROTEIN B"/>
    <property type="match status" value="1"/>
</dbReference>
<dbReference type="EMBL" id="FNKK01000002">
    <property type="protein sequence ID" value="SDQ31518.1"/>
    <property type="molecule type" value="Genomic_DNA"/>
</dbReference>
<feature type="transmembrane region" description="Helical" evidence="8">
    <location>
        <begin position="50"/>
        <end position="71"/>
    </location>
</feature>
<dbReference type="PANTHER" id="PTHR32024">
    <property type="entry name" value="TRK SYSTEM POTASSIUM UPTAKE PROTEIN TRKG-RELATED"/>
    <property type="match status" value="1"/>
</dbReference>
<dbReference type="STRING" id="35622.SAMN04489764_0172"/>
<dbReference type="AlphaFoldDB" id="A0A1H0ZVR8"/>
<feature type="transmembrane region" description="Helical" evidence="8">
    <location>
        <begin position="138"/>
        <end position="157"/>
    </location>
</feature>
<evidence type="ECO:0000256" key="7">
    <source>
        <dbReference type="ARBA" id="ARBA00023136"/>
    </source>
</evidence>
<feature type="transmembrane region" description="Helical" evidence="8">
    <location>
        <begin position="307"/>
        <end position="338"/>
    </location>
</feature>
<keyword evidence="5 8" id="KW-1133">Transmembrane helix</keyword>
<dbReference type="Proteomes" id="UP000217103">
    <property type="component" value="Unassembled WGS sequence"/>
</dbReference>
<keyword evidence="3" id="KW-1003">Cell membrane</keyword>
<evidence type="ECO:0000256" key="8">
    <source>
        <dbReference type="SAM" id="Phobius"/>
    </source>
</evidence>
<dbReference type="GO" id="GO:0005886">
    <property type="term" value="C:plasma membrane"/>
    <property type="evidence" value="ECO:0007669"/>
    <property type="project" value="UniProtKB-SubCell"/>
</dbReference>
<keyword evidence="6" id="KW-0406">Ion transport</keyword>
<gene>
    <name evidence="9" type="ORF">SAMN04489764_0172</name>
</gene>
<feature type="transmembrane region" description="Helical" evidence="8">
    <location>
        <begin position="415"/>
        <end position="437"/>
    </location>
</feature>
<name>A0A1H0ZVR8_9ACTN</name>
<organism evidence="9 10">
    <name type="scientific">Thermostaphylospora chromogena</name>
    <dbReference type="NCBI Taxonomy" id="35622"/>
    <lineage>
        <taxon>Bacteria</taxon>
        <taxon>Bacillati</taxon>
        <taxon>Actinomycetota</taxon>
        <taxon>Actinomycetes</taxon>
        <taxon>Streptosporangiales</taxon>
        <taxon>Thermomonosporaceae</taxon>
        <taxon>Thermostaphylospora</taxon>
    </lineage>
</organism>